<dbReference type="Proteomes" id="UP000800040">
    <property type="component" value="Unassembled WGS sequence"/>
</dbReference>
<name>A0A6A5KT95_9PLEO</name>
<sequence>MDRITEVEKIVHDLKVDRDTWQAVALKYKDAFEAQTTRLLELQDVCFATQAELENERAQQRRLHATSGLGENPRQDALDGAEEGQLHSAFGTAYLYSPQTINSEHQQPLFDDCTNPLFKRVHECATQRDYGTALIEVDRLLRGPLSPKVRAEGLLLKSDILRTSGPDELFDALAACAEAVELCDRLSELEDFLPRIQYQRGLLFYELRLLHQARDAFSAVGADNQFSAKASEHRKSYDDELDLLRCANRRSGFDGTRTMEGLLAQLEEKADENKRRRTTTHIKQRAAAKARRMSLPYRWMKSKSEGHQTE</sequence>
<gene>
    <name evidence="1" type="ORF">BDW02DRAFT_486739</name>
</gene>
<organism evidence="1 2">
    <name type="scientific">Decorospora gaudefroyi</name>
    <dbReference type="NCBI Taxonomy" id="184978"/>
    <lineage>
        <taxon>Eukaryota</taxon>
        <taxon>Fungi</taxon>
        <taxon>Dikarya</taxon>
        <taxon>Ascomycota</taxon>
        <taxon>Pezizomycotina</taxon>
        <taxon>Dothideomycetes</taxon>
        <taxon>Pleosporomycetidae</taxon>
        <taxon>Pleosporales</taxon>
        <taxon>Pleosporineae</taxon>
        <taxon>Pleosporaceae</taxon>
        <taxon>Decorospora</taxon>
    </lineage>
</organism>
<proteinExistence type="predicted"/>
<dbReference type="AlphaFoldDB" id="A0A6A5KT95"/>
<dbReference type="OrthoDB" id="3791184at2759"/>
<accession>A0A6A5KT95</accession>
<keyword evidence="2" id="KW-1185">Reference proteome</keyword>
<evidence type="ECO:0000313" key="1">
    <source>
        <dbReference type="EMBL" id="KAF1839400.1"/>
    </source>
</evidence>
<protein>
    <submittedName>
        <fullName evidence="1">Uncharacterized protein</fullName>
    </submittedName>
</protein>
<reference evidence="1" key="1">
    <citation type="submission" date="2020-01" db="EMBL/GenBank/DDBJ databases">
        <authorList>
            <consortium name="DOE Joint Genome Institute"/>
            <person name="Haridas S."/>
            <person name="Albert R."/>
            <person name="Binder M."/>
            <person name="Bloem J."/>
            <person name="Labutti K."/>
            <person name="Salamov A."/>
            <person name="Andreopoulos B."/>
            <person name="Baker S.E."/>
            <person name="Barry K."/>
            <person name="Bills G."/>
            <person name="Bluhm B.H."/>
            <person name="Cannon C."/>
            <person name="Castanera R."/>
            <person name="Culley D.E."/>
            <person name="Daum C."/>
            <person name="Ezra D."/>
            <person name="Gonzalez J.B."/>
            <person name="Henrissat B."/>
            <person name="Kuo A."/>
            <person name="Liang C."/>
            <person name="Lipzen A."/>
            <person name="Lutzoni F."/>
            <person name="Magnuson J."/>
            <person name="Mondo S."/>
            <person name="Nolan M."/>
            <person name="Ohm R."/>
            <person name="Pangilinan J."/>
            <person name="Park H.-J."/>
            <person name="Ramirez L."/>
            <person name="Alfaro M."/>
            <person name="Sun H."/>
            <person name="Tritt A."/>
            <person name="Yoshinaga Y."/>
            <person name="Zwiers L.-H."/>
            <person name="Turgeon B.G."/>
            <person name="Goodwin S.B."/>
            <person name="Spatafora J.W."/>
            <person name="Crous P.W."/>
            <person name="Grigoriev I.V."/>
        </authorList>
    </citation>
    <scope>NUCLEOTIDE SEQUENCE</scope>
    <source>
        <strain evidence="1">P77</strain>
    </source>
</reference>
<dbReference type="EMBL" id="ML975245">
    <property type="protein sequence ID" value="KAF1839400.1"/>
    <property type="molecule type" value="Genomic_DNA"/>
</dbReference>
<evidence type="ECO:0000313" key="2">
    <source>
        <dbReference type="Proteomes" id="UP000800040"/>
    </source>
</evidence>